<dbReference type="PANTHER" id="PTHR44943:SF8">
    <property type="entry name" value="TPR REPEAT-CONTAINING PROTEIN MJ0263"/>
    <property type="match status" value="1"/>
</dbReference>
<dbReference type="OrthoDB" id="9790037at2"/>
<dbReference type="Pfam" id="PF13424">
    <property type="entry name" value="TPR_12"/>
    <property type="match status" value="1"/>
</dbReference>
<dbReference type="SUPFAM" id="SSF48452">
    <property type="entry name" value="TPR-like"/>
    <property type="match status" value="1"/>
</dbReference>
<dbReference type="Pfam" id="PF13432">
    <property type="entry name" value="TPR_16"/>
    <property type="match status" value="1"/>
</dbReference>
<reference evidence="4 5" key="1">
    <citation type="submission" date="2019-08" db="EMBL/GenBank/DDBJ databases">
        <title>Deep-cultivation of Planctomycetes and their phenomic and genomic characterization uncovers novel biology.</title>
        <authorList>
            <person name="Wiegand S."/>
            <person name="Jogler M."/>
            <person name="Boedeker C."/>
            <person name="Pinto D."/>
            <person name="Vollmers J."/>
            <person name="Rivas-Marin E."/>
            <person name="Kohn T."/>
            <person name="Peeters S.H."/>
            <person name="Heuer A."/>
            <person name="Rast P."/>
            <person name="Oberbeckmann S."/>
            <person name="Bunk B."/>
            <person name="Jeske O."/>
            <person name="Meyerdierks A."/>
            <person name="Storesund J.E."/>
            <person name="Kallscheuer N."/>
            <person name="Luecker S."/>
            <person name="Lage O.M."/>
            <person name="Pohl T."/>
            <person name="Merkel B.J."/>
            <person name="Hornburger P."/>
            <person name="Mueller R.-W."/>
            <person name="Bruemmer F."/>
            <person name="Labrenz M."/>
            <person name="Spormann A.M."/>
            <person name="Op den Camp H."/>
            <person name="Overmann J."/>
            <person name="Amann R."/>
            <person name="Jetten M.S.M."/>
            <person name="Mascher T."/>
            <person name="Medema M.H."/>
            <person name="Devos D.P."/>
            <person name="Kaster A.-K."/>
            <person name="Ovreas L."/>
            <person name="Rohde M."/>
            <person name="Galperin M.Y."/>
            <person name="Jogler C."/>
        </authorList>
    </citation>
    <scope>NUCLEOTIDE SEQUENCE [LARGE SCALE GENOMIC DNA]</scope>
    <source>
        <strain evidence="4 5">UC8</strain>
    </source>
</reference>
<dbReference type="EMBL" id="CP042914">
    <property type="protein sequence ID" value="QEG41011.1"/>
    <property type="molecule type" value="Genomic_DNA"/>
</dbReference>
<dbReference type="SMART" id="SM00028">
    <property type="entry name" value="TPR"/>
    <property type="match status" value="4"/>
</dbReference>
<dbReference type="RefSeq" id="WP_084426580.1">
    <property type="nucleotide sequence ID" value="NZ_CP042914.1"/>
</dbReference>
<dbReference type="PANTHER" id="PTHR44943">
    <property type="entry name" value="CELLULOSE SYNTHASE OPERON PROTEIN C"/>
    <property type="match status" value="1"/>
</dbReference>
<sequence length="229" mass="25347">MARHLSDTIKVRKVIRLAVAAACVLALPLLVGCNPHLSGDSDVVKAEELYAQRRFAEAIPHLQHAVDMPLGVYSRSEVLTMIGNCYNELDRYEESLGYHDQAILEDPNNHSAYVNKGAVCRLMGDYEAAATLYRKALALAPDYAELHGSMGTLAIYQGDYQSAIKHLERSIEIDDTLAVAYSNLAIAYATVGRFDDANAQLKEAVIRGYHQPEAVAERIRQLRKLSESE</sequence>
<keyword evidence="1" id="KW-0677">Repeat</keyword>
<dbReference type="Pfam" id="PF13374">
    <property type="entry name" value="TPR_10"/>
    <property type="match status" value="1"/>
</dbReference>
<evidence type="ECO:0000256" key="2">
    <source>
        <dbReference type="ARBA" id="ARBA00022803"/>
    </source>
</evidence>
<dbReference type="InterPro" id="IPR051685">
    <property type="entry name" value="Ycf3/AcsC/BcsC/TPR_MFPF"/>
</dbReference>
<evidence type="ECO:0000313" key="4">
    <source>
        <dbReference type="EMBL" id="QEG41011.1"/>
    </source>
</evidence>
<dbReference type="Proteomes" id="UP000325286">
    <property type="component" value="Chromosome"/>
</dbReference>
<dbReference type="Gene3D" id="1.25.40.10">
    <property type="entry name" value="Tetratricopeptide repeat domain"/>
    <property type="match status" value="2"/>
</dbReference>
<evidence type="ECO:0000313" key="5">
    <source>
        <dbReference type="Proteomes" id="UP000325286"/>
    </source>
</evidence>
<dbReference type="PROSITE" id="PS51257">
    <property type="entry name" value="PROKAR_LIPOPROTEIN"/>
    <property type="match status" value="1"/>
</dbReference>
<feature type="repeat" description="TPR" evidence="3">
    <location>
        <begin position="110"/>
        <end position="143"/>
    </location>
</feature>
<name>A0A5B9R3S4_9BACT</name>
<keyword evidence="5" id="KW-1185">Reference proteome</keyword>
<protein>
    <submittedName>
        <fullName evidence="4">Photosystem I assembly protein Ycf3</fullName>
    </submittedName>
</protein>
<feature type="repeat" description="TPR" evidence="3">
    <location>
        <begin position="144"/>
        <end position="177"/>
    </location>
</feature>
<dbReference type="AlphaFoldDB" id="A0A5B9R3S4"/>
<dbReference type="KEGG" id="rul:UC8_30290"/>
<evidence type="ECO:0000256" key="1">
    <source>
        <dbReference type="ARBA" id="ARBA00022737"/>
    </source>
</evidence>
<proteinExistence type="predicted"/>
<dbReference type="InterPro" id="IPR011990">
    <property type="entry name" value="TPR-like_helical_dom_sf"/>
</dbReference>
<evidence type="ECO:0000256" key="3">
    <source>
        <dbReference type="PROSITE-ProRule" id="PRU00339"/>
    </source>
</evidence>
<keyword evidence="2 3" id="KW-0802">TPR repeat</keyword>
<dbReference type="InterPro" id="IPR019734">
    <property type="entry name" value="TPR_rpt"/>
</dbReference>
<accession>A0A5B9R3S4</accession>
<organism evidence="4 5">
    <name type="scientific">Roseimaritima ulvae</name>
    <dbReference type="NCBI Taxonomy" id="980254"/>
    <lineage>
        <taxon>Bacteria</taxon>
        <taxon>Pseudomonadati</taxon>
        <taxon>Planctomycetota</taxon>
        <taxon>Planctomycetia</taxon>
        <taxon>Pirellulales</taxon>
        <taxon>Pirellulaceae</taxon>
        <taxon>Roseimaritima</taxon>
    </lineage>
</organism>
<feature type="repeat" description="TPR" evidence="3">
    <location>
        <begin position="76"/>
        <end position="109"/>
    </location>
</feature>
<gene>
    <name evidence="4" type="ORF">UC8_30290</name>
</gene>
<dbReference type="PROSITE" id="PS50005">
    <property type="entry name" value="TPR"/>
    <property type="match status" value="3"/>
</dbReference>